<keyword evidence="1 3" id="KW-0378">Hydrolase</keyword>
<dbReference type="InterPro" id="IPR036380">
    <property type="entry name" value="Isochorismatase-like_sf"/>
</dbReference>
<dbReference type="CDD" id="cd00431">
    <property type="entry name" value="cysteine_hydrolases"/>
    <property type="match status" value="1"/>
</dbReference>
<dbReference type="AlphaFoldDB" id="A0A969WD36"/>
<comment type="caution">
    <text evidence="3">The sequence shown here is derived from an EMBL/GenBank/DDBJ whole genome shotgun (WGS) entry which is preliminary data.</text>
</comment>
<dbReference type="SUPFAM" id="SSF52499">
    <property type="entry name" value="Isochorismatase-like hydrolases"/>
    <property type="match status" value="1"/>
</dbReference>
<reference evidence="3" key="1">
    <citation type="submission" date="2020-03" db="EMBL/GenBank/DDBJ databases">
        <title>Solimonas marina sp. nov., isolated from deep seawater of the Pacific Ocean.</title>
        <authorList>
            <person name="Liu X."/>
            <person name="Lai Q."/>
            <person name="Sun F."/>
            <person name="Gai Y."/>
            <person name="Li G."/>
            <person name="Shao Z."/>
        </authorList>
    </citation>
    <scope>NUCLEOTIDE SEQUENCE</scope>
    <source>
        <strain evidence="3">C16B3</strain>
    </source>
</reference>
<dbReference type="Proteomes" id="UP000653472">
    <property type="component" value="Unassembled WGS sequence"/>
</dbReference>
<dbReference type="PANTHER" id="PTHR43540">
    <property type="entry name" value="PEROXYUREIDOACRYLATE/UREIDOACRYLATE AMIDOHYDROLASE-RELATED"/>
    <property type="match status" value="1"/>
</dbReference>
<gene>
    <name evidence="3" type="ORF">G7Y82_09760</name>
</gene>
<accession>A0A969WD36</accession>
<evidence type="ECO:0000256" key="1">
    <source>
        <dbReference type="ARBA" id="ARBA00022801"/>
    </source>
</evidence>
<dbReference type="PANTHER" id="PTHR43540:SF6">
    <property type="entry name" value="ISOCHORISMATASE-LIKE DOMAIN-CONTAINING PROTEIN"/>
    <property type="match status" value="1"/>
</dbReference>
<feature type="domain" description="Isochorismatase-like" evidence="2">
    <location>
        <begin position="34"/>
        <end position="220"/>
    </location>
</feature>
<keyword evidence="4" id="KW-1185">Reference proteome</keyword>
<organism evidence="3 4">
    <name type="scientific">Solimonas marina</name>
    <dbReference type="NCBI Taxonomy" id="2714601"/>
    <lineage>
        <taxon>Bacteria</taxon>
        <taxon>Pseudomonadati</taxon>
        <taxon>Pseudomonadota</taxon>
        <taxon>Gammaproteobacteria</taxon>
        <taxon>Nevskiales</taxon>
        <taxon>Nevskiaceae</taxon>
        <taxon>Solimonas</taxon>
    </lineage>
</organism>
<evidence type="ECO:0000313" key="4">
    <source>
        <dbReference type="Proteomes" id="UP000653472"/>
    </source>
</evidence>
<sequence length="230" mass="25447">MSIKEPSLPAELVDRAIYRRGTLAVYDRIVPQRTALLALDMQNVWLRPGAPFHTPNTIDTLVPINRLARALRAKGGTVCWFQQTTGAPGTPEYWAQYFDNFVGDQYRGEAVAALTPGNALHALHDALDRAPQDLVLPKYRFSAFIRNPSDPERMLRERGIDTVIVAGTATNIGCESTVRDAMMLDFNTFMPHDATIAPYYDGHLAGMRSVMQAFADVRGVDEIVTLINAG</sequence>
<evidence type="ECO:0000259" key="2">
    <source>
        <dbReference type="Pfam" id="PF00857"/>
    </source>
</evidence>
<dbReference type="Gene3D" id="3.40.50.850">
    <property type="entry name" value="Isochorismatase-like"/>
    <property type="match status" value="1"/>
</dbReference>
<dbReference type="RefSeq" id="WP_168147849.1">
    <property type="nucleotide sequence ID" value="NZ_JAAVXB010000004.1"/>
</dbReference>
<name>A0A969WD36_9GAMM</name>
<proteinExistence type="predicted"/>
<dbReference type="EMBL" id="JAAVXB010000004">
    <property type="protein sequence ID" value="NKF22605.1"/>
    <property type="molecule type" value="Genomic_DNA"/>
</dbReference>
<dbReference type="Pfam" id="PF00857">
    <property type="entry name" value="Isochorismatase"/>
    <property type="match status" value="1"/>
</dbReference>
<evidence type="ECO:0000313" key="3">
    <source>
        <dbReference type="EMBL" id="NKF22605.1"/>
    </source>
</evidence>
<dbReference type="InterPro" id="IPR000868">
    <property type="entry name" value="Isochorismatase-like_dom"/>
</dbReference>
<dbReference type="GO" id="GO:0016787">
    <property type="term" value="F:hydrolase activity"/>
    <property type="evidence" value="ECO:0007669"/>
    <property type="project" value="UniProtKB-KW"/>
</dbReference>
<protein>
    <submittedName>
        <fullName evidence="3">Cysteine hydrolase</fullName>
    </submittedName>
</protein>
<dbReference type="InterPro" id="IPR050272">
    <property type="entry name" value="Isochorismatase-like_hydrls"/>
</dbReference>